<keyword evidence="2" id="KW-1185">Reference proteome</keyword>
<evidence type="ECO:0000313" key="1">
    <source>
        <dbReference type="EMBL" id="KAI4380875.1"/>
    </source>
</evidence>
<name>A0ACB9RPQ0_9MYRT</name>
<sequence length="531" mass="60120">MPPSPPFDLARQSVSMNNPNVTSPNPHEFLRPMLKESVDRFLLEHGRQSSDLSHFSSVFARLLRGLPSPPLEIAWFYCAATPHSSMVAGSDPLGSDQVSRVKELFQLLVSCSDGCSPVKKVAFLAPVVCELYRLVSEWKVLKTEALWLLDVMISYMIICCGSGFCEDEESENLSLCFLDVVRVWTADKCRSGMASDSKRSFFPLVSEGVCEEIGEGCKVGFLAGIVMSQVFLLRLCLKFDQRTLRAELGKDMLTWSVNTIAGFRNFYFMDILLRMLLPSVLPCTPLLKFEDENYLREVLYDCLIMVDYPFLNPQTERELCGKGFKNTVILLLLVAESAIRFVRENGDDEKVHLYSKALSESRLSFHLIEWVTYQIDYGSISKPTHLSPASLMKWLLTAENLGMKVFDNDDVRLHAKAVICRSRGEIETPVDKPRIDEASSFTHNEVPWNYLLEENWGKVDSMDTCQPEITTVSVARKRKEGRRDGLELPFKLLRCTRENYKFLVEGMNGGLSNGIRVNDLHADESALAMEH</sequence>
<reference evidence="2" key="1">
    <citation type="journal article" date="2023" name="Front. Plant Sci.">
        <title>Chromosomal-level genome assembly of Melastoma candidum provides insights into trichome evolution.</title>
        <authorList>
            <person name="Zhong Y."/>
            <person name="Wu W."/>
            <person name="Sun C."/>
            <person name="Zou P."/>
            <person name="Liu Y."/>
            <person name="Dai S."/>
            <person name="Zhou R."/>
        </authorList>
    </citation>
    <scope>NUCLEOTIDE SEQUENCE [LARGE SCALE GENOMIC DNA]</scope>
</reference>
<dbReference type="EMBL" id="CM042882">
    <property type="protein sequence ID" value="KAI4380875.1"/>
    <property type="molecule type" value="Genomic_DNA"/>
</dbReference>
<organism evidence="1 2">
    <name type="scientific">Melastoma candidum</name>
    <dbReference type="NCBI Taxonomy" id="119954"/>
    <lineage>
        <taxon>Eukaryota</taxon>
        <taxon>Viridiplantae</taxon>
        <taxon>Streptophyta</taxon>
        <taxon>Embryophyta</taxon>
        <taxon>Tracheophyta</taxon>
        <taxon>Spermatophyta</taxon>
        <taxon>Magnoliopsida</taxon>
        <taxon>eudicotyledons</taxon>
        <taxon>Gunneridae</taxon>
        <taxon>Pentapetalae</taxon>
        <taxon>rosids</taxon>
        <taxon>malvids</taxon>
        <taxon>Myrtales</taxon>
        <taxon>Melastomataceae</taxon>
        <taxon>Melastomatoideae</taxon>
        <taxon>Melastomateae</taxon>
        <taxon>Melastoma</taxon>
    </lineage>
</organism>
<proteinExistence type="predicted"/>
<accession>A0ACB9RPQ0</accession>
<protein>
    <submittedName>
        <fullName evidence="1">Uncharacterized protein</fullName>
    </submittedName>
</protein>
<evidence type="ECO:0000313" key="2">
    <source>
        <dbReference type="Proteomes" id="UP001057402"/>
    </source>
</evidence>
<gene>
    <name evidence="1" type="ORF">MLD38_007014</name>
</gene>
<dbReference type="Proteomes" id="UP001057402">
    <property type="component" value="Chromosome 3"/>
</dbReference>
<comment type="caution">
    <text evidence="1">The sequence shown here is derived from an EMBL/GenBank/DDBJ whole genome shotgun (WGS) entry which is preliminary data.</text>
</comment>